<reference evidence="3 6" key="3">
    <citation type="submission" date="2018-08" db="EMBL/GenBank/DDBJ databases">
        <title>Complete genome of the Arcobacter marinus type strain JCM 15502.</title>
        <authorList>
            <person name="Miller W.G."/>
            <person name="Yee E."/>
            <person name="Huynh S."/>
            <person name="Parker C.T."/>
        </authorList>
    </citation>
    <scope>NUCLEOTIDE SEQUENCE [LARGE SCALE GENOMIC DNA]</scope>
    <source>
        <strain evidence="3 6">JCM 15502</strain>
    </source>
</reference>
<organism evidence="3 6">
    <name type="scientific">Malaciobacter marinus</name>
    <dbReference type="NCBI Taxonomy" id="505249"/>
    <lineage>
        <taxon>Bacteria</taxon>
        <taxon>Pseudomonadati</taxon>
        <taxon>Campylobacterota</taxon>
        <taxon>Epsilonproteobacteria</taxon>
        <taxon>Campylobacterales</taxon>
        <taxon>Arcobacteraceae</taxon>
        <taxon>Malaciobacter</taxon>
    </lineage>
</organism>
<name>A0A347TKM8_9BACT</name>
<accession>A0A347TKM8</accession>
<dbReference type="EMBL" id="NXAO01000046">
    <property type="protein sequence ID" value="PHO14819.1"/>
    <property type="molecule type" value="Genomic_DNA"/>
</dbReference>
<dbReference type="AlphaFoldDB" id="A0A347TKM8"/>
<keyword evidence="2" id="KW-0812">Transmembrane</keyword>
<evidence type="ECO:0000313" key="4">
    <source>
        <dbReference type="EMBL" id="PHO14819.1"/>
    </source>
</evidence>
<feature type="region of interest" description="Disordered" evidence="1">
    <location>
        <begin position="27"/>
        <end position="80"/>
    </location>
</feature>
<dbReference type="EMBL" id="CP032101">
    <property type="protein sequence ID" value="AXX87156.1"/>
    <property type="molecule type" value="Genomic_DNA"/>
</dbReference>
<evidence type="ECO:0000313" key="6">
    <source>
        <dbReference type="Proteomes" id="UP000264693"/>
    </source>
</evidence>
<protein>
    <submittedName>
        <fullName evidence="3">Uncharacterized protein</fullName>
    </submittedName>
</protein>
<feature type="transmembrane region" description="Helical" evidence="2">
    <location>
        <begin position="97"/>
        <end position="114"/>
    </location>
</feature>
<keyword evidence="2" id="KW-1133">Transmembrane helix</keyword>
<evidence type="ECO:0000256" key="2">
    <source>
        <dbReference type="SAM" id="Phobius"/>
    </source>
</evidence>
<dbReference type="KEGG" id="amar:AMRN_1420"/>
<evidence type="ECO:0000313" key="5">
    <source>
        <dbReference type="Proteomes" id="UP000224740"/>
    </source>
</evidence>
<proteinExistence type="predicted"/>
<reference evidence="5" key="1">
    <citation type="submission" date="2017-09" db="EMBL/GenBank/DDBJ databases">
        <title>Arcobacter canalis sp. nov., a new species isolated from a water canal contaminated with urban sewage.</title>
        <authorList>
            <person name="Perez-Cataluna A."/>
            <person name="Salas-Masso N."/>
            <person name="Figueras M.J."/>
        </authorList>
    </citation>
    <scope>NUCLEOTIDE SEQUENCE [LARGE SCALE GENOMIC DNA]</scope>
    <source>
        <strain evidence="5">CECT 7727</strain>
    </source>
</reference>
<feature type="compositionally biased region" description="Polar residues" evidence="1">
    <location>
        <begin position="28"/>
        <end position="46"/>
    </location>
</feature>
<keyword evidence="5" id="KW-1185">Reference proteome</keyword>
<reference evidence="4" key="2">
    <citation type="submission" date="2017-09" db="EMBL/GenBank/DDBJ databases">
        <authorList>
            <person name="Perez-Cataluna A."/>
            <person name="Figueras M.J."/>
            <person name="Salas-Masso N."/>
        </authorList>
    </citation>
    <scope>NUCLEOTIDE SEQUENCE</scope>
    <source>
        <strain evidence="4">CECT 7727</strain>
    </source>
</reference>
<sequence>MGLFGGSSQSTSSVVSSIDFSPIIQFGEDQTSTQDKVNRQDATTSPKLDDSLGLSASVGVAGGTGGPAQTSRYQEEDAQPKEAGVLRNIGTDDNKKLLYIIGGVGAIGAIYLLINKKSKKKK</sequence>
<gene>
    <name evidence="3" type="ORF">AMRN_1420</name>
    <name evidence="4" type="ORF">CPH92_09540</name>
</gene>
<evidence type="ECO:0000256" key="1">
    <source>
        <dbReference type="SAM" id="MobiDB-lite"/>
    </source>
</evidence>
<dbReference type="Proteomes" id="UP000224740">
    <property type="component" value="Unassembled WGS sequence"/>
</dbReference>
<dbReference type="RefSeq" id="WP_099311493.1">
    <property type="nucleotide sequence ID" value="NZ_CP032101.1"/>
</dbReference>
<keyword evidence="2" id="KW-0472">Membrane</keyword>
<evidence type="ECO:0000313" key="3">
    <source>
        <dbReference type="EMBL" id="AXX87156.1"/>
    </source>
</evidence>
<dbReference type="Proteomes" id="UP000264693">
    <property type="component" value="Chromosome"/>
</dbReference>